<dbReference type="InterPro" id="IPR002299">
    <property type="entry name" value="Porin_Neis"/>
</dbReference>
<dbReference type="Proteomes" id="UP000294772">
    <property type="component" value="Unassembled WGS sequence"/>
</dbReference>
<evidence type="ECO:0000256" key="4">
    <source>
        <dbReference type="ARBA" id="ARBA00022452"/>
    </source>
</evidence>
<keyword evidence="3" id="KW-0813">Transport</keyword>
<dbReference type="GO" id="GO:0046930">
    <property type="term" value="C:pore complex"/>
    <property type="evidence" value="ECO:0007669"/>
    <property type="project" value="UniProtKB-KW"/>
</dbReference>
<dbReference type="Gene3D" id="2.40.160.10">
    <property type="entry name" value="Porin"/>
    <property type="match status" value="1"/>
</dbReference>
<evidence type="ECO:0000313" key="16">
    <source>
        <dbReference type="Proteomes" id="UP000294772"/>
    </source>
</evidence>
<keyword evidence="7" id="KW-0406">Ion transport</keyword>
<feature type="chain" id="PRO_5040584352" evidence="11">
    <location>
        <begin position="21"/>
        <end position="315"/>
    </location>
</feature>
<protein>
    <submittedName>
        <fullName evidence="13">Porin</fullName>
    </submittedName>
</protein>
<keyword evidence="10" id="KW-0998">Cell outer membrane</keyword>
<evidence type="ECO:0000313" key="15">
    <source>
        <dbReference type="Proteomes" id="UP000239406"/>
    </source>
</evidence>
<dbReference type="PANTHER" id="PTHR34501:SF9">
    <property type="entry name" value="MAJOR OUTER MEMBRANE PROTEIN P.IA"/>
    <property type="match status" value="1"/>
</dbReference>
<keyword evidence="8" id="KW-0626">Porin</keyword>
<evidence type="ECO:0000256" key="10">
    <source>
        <dbReference type="ARBA" id="ARBA00023237"/>
    </source>
</evidence>
<evidence type="ECO:0000256" key="3">
    <source>
        <dbReference type="ARBA" id="ARBA00022448"/>
    </source>
</evidence>
<keyword evidence="5" id="KW-0812">Transmembrane</keyword>
<dbReference type="GO" id="GO:0015288">
    <property type="term" value="F:porin activity"/>
    <property type="evidence" value="ECO:0007669"/>
    <property type="project" value="UniProtKB-KW"/>
</dbReference>
<dbReference type="InterPro" id="IPR050298">
    <property type="entry name" value="Gram-neg_bact_OMP"/>
</dbReference>
<evidence type="ECO:0000259" key="12">
    <source>
        <dbReference type="Pfam" id="PF13609"/>
    </source>
</evidence>
<evidence type="ECO:0000313" key="14">
    <source>
        <dbReference type="EMBL" id="TCP07558.1"/>
    </source>
</evidence>
<evidence type="ECO:0000313" key="13">
    <source>
        <dbReference type="EMBL" id="PPE71019.1"/>
    </source>
</evidence>
<accession>A0A2S5T7S4</accession>
<dbReference type="EMBL" id="SLXF01000004">
    <property type="protein sequence ID" value="TCP07558.1"/>
    <property type="molecule type" value="Genomic_DNA"/>
</dbReference>
<evidence type="ECO:0000256" key="7">
    <source>
        <dbReference type="ARBA" id="ARBA00023065"/>
    </source>
</evidence>
<dbReference type="Pfam" id="PF13609">
    <property type="entry name" value="Porin_4"/>
    <property type="match status" value="1"/>
</dbReference>
<evidence type="ECO:0000256" key="5">
    <source>
        <dbReference type="ARBA" id="ARBA00022692"/>
    </source>
</evidence>
<dbReference type="InterPro" id="IPR033900">
    <property type="entry name" value="Gram_neg_porin_domain"/>
</dbReference>
<dbReference type="PANTHER" id="PTHR34501">
    <property type="entry name" value="PROTEIN YDDL-RELATED"/>
    <property type="match status" value="1"/>
</dbReference>
<dbReference type="AlphaFoldDB" id="A0A2S5T7S4"/>
<dbReference type="GO" id="GO:0009279">
    <property type="term" value="C:cell outer membrane"/>
    <property type="evidence" value="ECO:0007669"/>
    <property type="project" value="UniProtKB-SubCell"/>
</dbReference>
<reference evidence="13 15" key="1">
    <citation type="submission" date="2018-02" db="EMBL/GenBank/DDBJ databases">
        <title>Reclassifiation of [Polyangium] brachysporum DSM 7029 as Guopingzhaonella breviflexa gen. nov., sp. nov., a member of the family Comamonadaceae.</title>
        <authorList>
            <person name="Tang B."/>
        </authorList>
    </citation>
    <scope>NUCLEOTIDE SEQUENCE [LARGE SCALE GENOMIC DNA]</scope>
    <source>
        <strain evidence="13 15">DSM 15344</strain>
    </source>
</reference>
<evidence type="ECO:0000256" key="6">
    <source>
        <dbReference type="ARBA" id="ARBA00022729"/>
    </source>
</evidence>
<dbReference type="GO" id="GO:0034220">
    <property type="term" value="P:monoatomic ion transmembrane transport"/>
    <property type="evidence" value="ECO:0007669"/>
    <property type="project" value="InterPro"/>
</dbReference>
<organism evidence="13 15">
    <name type="scientific">Caldimonas thermodepolymerans</name>
    <dbReference type="NCBI Taxonomy" id="215580"/>
    <lineage>
        <taxon>Bacteria</taxon>
        <taxon>Pseudomonadati</taxon>
        <taxon>Pseudomonadota</taxon>
        <taxon>Betaproteobacteria</taxon>
        <taxon>Burkholderiales</taxon>
        <taxon>Sphaerotilaceae</taxon>
        <taxon>Caldimonas</taxon>
    </lineage>
</organism>
<keyword evidence="4" id="KW-1134">Transmembrane beta strand</keyword>
<dbReference type="SUPFAM" id="SSF56935">
    <property type="entry name" value="Porins"/>
    <property type="match status" value="1"/>
</dbReference>
<dbReference type="PRINTS" id="PR00184">
    <property type="entry name" value="NEISSPPORIN"/>
</dbReference>
<dbReference type="Proteomes" id="UP000239406">
    <property type="component" value="Unassembled WGS sequence"/>
</dbReference>
<keyword evidence="9" id="KW-0472">Membrane</keyword>
<keyword evidence="6 11" id="KW-0732">Signal</keyword>
<comment type="subunit">
    <text evidence="2">Homotrimer.</text>
</comment>
<gene>
    <name evidence="13" type="ORF">C1702_03380</name>
    <name evidence="14" type="ORF">EV676_104113</name>
</gene>
<comment type="caution">
    <text evidence="13">The sequence shown here is derived from an EMBL/GenBank/DDBJ whole genome shotgun (WGS) entry which is preliminary data.</text>
</comment>
<dbReference type="RefSeq" id="WP_104356280.1">
    <property type="nucleotide sequence ID" value="NZ_CALFFA010000016.1"/>
</dbReference>
<comment type="subcellular location">
    <subcellularLocation>
        <location evidence="1">Cell outer membrane</location>
        <topology evidence="1">Multi-pass membrane protein</topology>
    </subcellularLocation>
</comment>
<dbReference type="InterPro" id="IPR001702">
    <property type="entry name" value="Porin_Gram-ve"/>
</dbReference>
<dbReference type="EMBL" id="PSNY01000003">
    <property type="protein sequence ID" value="PPE71019.1"/>
    <property type="molecule type" value="Genomic_DNA"/>
</dbReference>
<proteinExistence type="predicted"/>
<keyword evidence="15" id="KW-1185">Reference proteome</keyword>
<sequence length="315" mass="34258">MKRIALAAAIAGAFAAPAFAQSDVTIYGRLNTSIERQKDGDTKVSGVFNNSSRIGFMGTEDLGGGLKAIFQLEHGFNSDDGAATHGNGFWARESWVGLTGSFGTVRLGNTPSATYFASADYVSLHNHDTGSSADALYAYVNERDANKIAYKTPSYNGLTAEVQFTLREQAGNNSWDLAVNYDEGPLHLGGGYVKSGEDKLFVIRGLYEMGDFTFGGYYERDDVEFLGKRNNFRLSAMYTVGASEFHANVGIAGDWDDLDDSGAKQFTLAYNYNLSKRTKLYALYTRVSNDDAAAYNVTTPGDNFSSFGVGIRHNF</sequence>
<evidence type="ECO:0000256" key="11">
    <source>
        <dbReference type="SAM" id="SignalP"/>
    </source>
</evidence>
<name>A0A2S5T7S4_9BURK</name>
<reference evidence="14 16" key="2">
    <citation type="submission" date="2019-03" db="EMBL/GenBank/DDBJ databases">
        <title>Genomic Encyclopedia of Type Strains, Phase IV (KMG-IV): sequencing the most valuable type-strain genomes for metagenomic binning, comparative biology and taxonomic classification.</title>
        <authorList>
            <person name="Goeker M."/>
        </authorList>
    </citation>
    <scope>NUCLEOTIDE SEQUENCE [LARGE SCALE GENOMIC DNA]</scope>
    <source>
        <strain evidence="14 16">DSM 15264</strain>
    </source>
</reference>
<dbReference type="OrthoDB" id="6975458at2"/>
<dbReference type="CDD" id="cd00342">
    <property type="entry name" value="gram_neg_porins"/>
    <property type="match status" value="1"/>
</dbReference>
<feature type="domain" description="Porin" evidence="12">
    <location>
        <begin position="7"/>
        <end position="291"/>
    </location>
</feature>
<evidence type="ECO:0000256" key="1">
    <source>
        <dbReference type="ARBA" id="ARBA00004571"/>
    </source>
</evidence>
<feature type="signal peptide" evidence="11">
    <location>
        <begin position="1"/>
        <end position="20"/>
    </location>
</feature>
<dbReference type="PRINTS" id="PR00182">
    <property type="entry name" value="ECOLNEIPORIN"/>
</dbReference>
<evidence type="ECO:0000256" key="9">
    <source>
        <dbReference type="ARBA" id="ARBA00023136"/>
    </source>
</evidence>
<evidence type="ECO:0000256" key="2">
    <source>
        <dbReference type="ARBA" id="ARBA00011233"/>
    </source>
</evidence>
<dbReference type="InterPro" id="IPR023614">
    <property type="entry name" value="Porin_dom_sf"/>
</dbReference>
<evidence type="ECO:0000256" key="8">
    <source>
        <dbReference type="ARBA" id="ARBA00023114"/>
    </source>
</evidence>